<dbReference type="InterPro" id="IPR035897">
    <property type="entry name" value="Toll_tir_struct_dom_sf"/>
</dbReference>
<evidence type="ECO:0000313" key="2">
    <source>
        <dbReference type="EMBL" id="CAG2192989.1"/>
    </source>
</evidence>
<evidence type="ECO:0000313" key="3">
    <source>
        <dbReference type="Proteomes" id="UP000683360"/>
    </source>
</evidence>
<gene>
    <name evidence="2" type="ORF">MEDL_8065</name>
</gene>
<keyword evidence="3" id="KW-1185">Reference proteome</keyword>
<dbReference type="EMBL" id="CAJPWZ010000458">
    <property type="protein sequence ID" value="CAG2192989.1"/>
    <property type="molecule type" value="Genomic_DNA"/>
</dbReference>
<dbReference type="PROSITE" id="PS50104">
    <property type="entry name" value="TIR"/>
    <property type="match status" value="1"/>
</dbReference>
<proteinExistence type="predicted"/>
<name>A0A8S3QAE1_MYTED</name>
<feature type="domain" description="TIR" evidence="1">
    <location>
        <begin position="559"/>
        <end position="599"/>
    </location>
</feature>
<dbReference type="SUPFAM" id="SSF52200">
    <property type="entry name" value="Toll/Interleukin receptor TIR domain"/>
    <property type="match status" value="1"/>
</dbReference>
<dbReference type="InterPro" id="IPR000157">
    <property type="entry name" value="TIR_dom"/>
</dbReference>
<dbReference type="GO" id="GO:0007165">
    <property type="term" value="P:signal transduction"/>
    <property type="evidence" value="ECO:0007669"/>
    <property type="project" value="InterPro"/>
</dbReference>
<dbReference type="PANTHER" id="PTHR16253">
    <property type="entry name" value="TETRATRICOPEPTIDE REPEAT PROTEIN 22"/>
    <property type="match status" value="1"/>
</dbReference>
<organism evidence="2 3">
    <name type="scientific">Mytilus edulis</name>
    <name type="common">Blue mussel</name>
    <dbReference type="NCBI Taxonomy" id="6550"/>
    <lineage>
        <taxon>Eukaryota</taxon>
        <taxon>Metazoa</taxon>
        <taxon>Spiralia</taxon>
        <taxon>Lophotrochozoa</taxon>
        <taxon>Mollusca</taxon>
        <taxon>Bivalvia</taxon>
        <taxon>Autobranchia</taxon>
        <taxon>Pteriomorphia</taxon>
        <taxon>Mytilida</taxon>
        <taxon>Mytiloidea</taxon>
        <taxon>Mytilidae</taxon>
        <taxon>Mytilinae</taxon>
        <taxon>Mytilus</taxon>
    </lineage>
</organism>
<dbReference type="OrthoDB" id="6174810at2759"/>
<dbReference type="AlphaFoldDB" id="A0A8S3QAE1"/>
<accession>A0A8S3QAE1</accession>
<dbReference type="Gene3D" id="3.40.50.10140">
    <property type="entry name" value="Toll/interleukin-1 receptor homology (TIR) domain"/>
    <property type="match status" value="1"/>
</dbReference>
<sequence>MYKERLDAILNGGEIEDRRSKAICLMEQGYAILYDEDANVEHITKDRLSETYRMLLSEHKKSSGKRNSCIQLCIYHNKEALLNLQRSIEMERENQLCVRRQRSLDKFLKSKTLYRLSFIWSFYEGVALNRKFNSLKEMCQEDRINRDREKRSVTLEAAEIFWEIINDRQFDVQQCLIYKSRSLALLGHMLLKRSYYFKHFNKNRFANVHRFNHYFTEPLSALDEAYYMNTNDTFVLNRFGRTLLIAACKSGVPNIKRSVLHRAEYLLSTSIRQDTFNWFAYSTRMSVRRQLALEYISFDIDTAEQLLIEAAHDGYQCFCSKGTSKSICEAVDICQYLAKFPEIRSNGSEYVTLRRKSYLFDALDYLNYGIQQSGPTNYYLVYKMGAVLYDLDELKPAIDWMKRALSLSHNENSTSLKVTCLYMLRKYSIDVANNVNIQYLIRDFVYTMGKGYQKFKNIVSVCRFLLRNNEHCLIALLGDTIRFSYMLNSSKVSLLTECTQTCIDLMPYNNESVLSLKQYLEQLRQIPLVDDIEPKFDDEFKSTFSMPTVLITSQLSNEFLYDFFVSYSHKDSDWVLTRLVPDLESAMYTDDVILKGNTF</sequence>
<evidence type="ECO:0000259" key="1">
    <source>
        <dbReference type="PROSITE" id="PS50104"/>
    </source>
</evidence>
<dbReference type="PANTHER" id="PTHR16253:SF0">
    <property type="entry name" value="TETRATRICOPEPTIDE REPEAT PROTEIN 22"/>
    <property type="match status" value="1"/>
</dbReference>
<protein>
    <recommendedName>
        <fullName evidence="1">TIR domain-containing protein</fullName>
    </recommendedName>
</protein>
<dbReference type="InterPro" id="IPR042342">
    <property type="entry name" value="TTC22"/>
</dbReference>
<reference evidence="2" key="1">
    <citation type="submission" date="2021-03" db="EMBL/GenBank/DDBJ databases">
        <authorList>
            <person name="Bekaert M."/>
        </authorList>
    </citation>
    <scope>NUCLEOTIDE SEQUENCE</scope>
</reference>
<comment type="caution">
    <text evidence="2">The sequence shown here is derived from an EMBL/GenBank/DDBJ whole genome shotgun (WGS) entry which is preliminary data.</text>
</comment>
<dbReference type="Proteomes" id="UP000683360">
    <property type="component" value="Unassembled WGS sequence"/>
</dbReference>